<dbReference type="RefSeq" id="XP_007829549.1">
    <property type="nucleotide sequence ID" value="XM_007831358.1"/>
</dbReference>
<dbReference type="HOGENOM" id="CLU_1441516_0_0_1"/>
<accession>W3XH63</accession>
<protein>
    <submittedName>
        <fullName evidence="1">Uncharacterized protein</fullName>
    </submittedName>
</protein>
<dbReference type="GeneID" id="19267790"/>
<evidence type="ECO:0000313" key="2">
    <source>
        <dbReference type="Proteomes" id="UP000030651"/>
    </source>
</evidence>
<dbReference type="KEGG" id="pfy:PFICI_02777"/>
<dbReference type="EMBL" id="KI912110">
    <property type="protein sequence ID" value="ETS84752.1"/>
    <property type="molecule type" value="Genomic_DNA"/>
</dbReference>
<dbReference type="AlphaFoldDB" id="W3XH63"/>
<proteinExistence type="predicted"/>
<dbReference type="Proteomes" id="UP000030651">
    <property type="component" value="Unassembled WGS sequence"/>
</dbReference>
<keyword evidence="2" id="KW-1185">Reference proteome</keyword>
<gene>
    <name evidence="1" type="ORF">PFICI_02777</name>
</gene>
<name>W3XH63_PESFW</name>
<organism evidence="1 2">
    <name type="scientific">Pestalotiopsis fici (strain W106-1 / CGMCC3.15140)</name>
    <dbReference type="NCBI Taxonomy" id="1229662"/>
    <lineage>
        <taxon>Eukaryota</taxon>
        <taxon>Fungi</taxon>
        <taxon>Dikarya</taxon>
        <taxon>Ascomycota</taxon>
        <taxon>Pezizomycotina</taxon>
        <taxon>Sordariomycetes</taxon>
        <taxon>Xylariomycetidae</taxon>
        <taxon>Amphisphaeriales</taxon>
        <taxon>Sporocadaceae</taxon>
        <taxon>Pestalotiopsis</taxon>
    </lineage>
</organism>
<sequence length="188" mass="21777">MWPESLVAGQLEEPQDEYGELSLQHLDFHFGNWVFDAFTADETGTKEHDLMPPLVMIDFDYVKAATKEATDQARDQSLTSMLRLTRENLRDLAMINRKNSEGLPEEDPEKNPKIDVDLRTILTITYHVPNPILRLRRWMGMALNAIRDRDGEYYATKLEITDGTEGDDAIRQLVRRLILEPNEEKQMT</sequence>
<evidence type="ECO:0000313" key="1">
    <source>
        <dbReference type="EMBL" id="ETS84752.1"/>
    </source>
</evidence>
<reference evidence="2" key="1">
    <citation type="journal article" date="2015" name="BMC Genomics">
        <title>Genomic and transcriptomic analysis of the endophytic fungus Pestalotiopsis fici reveals its lifestyle and high potential for synthesis of natural products.</title>
        <authorList>
            <person name="Wang X."/>
            <person name="Zhang X."/>
            <person name="Liu L."/>
            <person name="Xiang M."/>
            <person name="Wang W."/>
            <person name="Sun X."/>
            <person name="Che Y."/>
            <person name="Guo L."/>
            <person name="Liu G."/>
            <person name="Guo L."/>
            <person name="Wang C."/>
            <person name="Yin W.B."/>
            <person name="Stadler M."/>
            <person name="Zhang X."/>
            <person name="Liu X."/>
        </authorList>
    </citation>
    <scope>NUCLEOTIDE SEQUENCE [LARGE SCALE GENOMIC DNA]</scope>
    <source>
        <strain evidence="2">W106-1 / CGMCC3.15140</strain>
    </source>
</reference>
<dbReference type="InParanoid" id="W3XH63"/>